<dbReference type="GO" id="GO:0033969">
    <property type="term" value="F:gamma-glutamyl-gamma-aminobutyrate hydrolase activity"/>
    <property type="evidence" value="ECO:0007669"/>
    <property type="project" value="TreeGrafter"/>
</dbReference>
<dbReference type="Pfam" id="PF07722">
    <property type="entry name" value="Peptidase_C26"/>
    <property type="match status" value="1"/>
</dbReference>
<dbReference type="CDD" id="cd01745">
    <property type="entry name" value="GATase1_2"/>
    <property type="match status" value="1"/>
</dbReference>
<keyword evidence="2" id="KW-1185">Reference proteome</keyword>
<dbReference type="GO" id="GO:0006598">
    <property type="term" value="P:polyamine catabolic process"/>
    <property type="evidence" value="ECO:0007669"/>
    <property type="project" value="TreeGrafter"/>
</dbReference>
<keyword evidence="1" id="KW-0315">Glutamine amidotransferase</keyword>
<dbReference type="PROSITE" id="PS51273">
    <property type="entry name" value="GATASE_TYPE_1"/>
    <property type="match status" value="1"/>
</dbReference>
<dbReference type="FunFam" id="3.40.50.880:FF:000030">
    <property type="entry name" value="Gamma-glutamyl-gamma-aminobutyrate hydrolase PuuD"/>
    <property type="match status" value="1"/>
</dbReference>
<accession>H0UIV9</accession>
<dbReference type="PANTHER" id="PTHR43235:SF1">
    <property type="entry name" value="GLUTAMINE AMIDOTRANSFERASE PB2B2.05-RELATED"/>
    <property type="match status" value="1"/>
</dbReference>
<dbReference type="GO" id="GO:0005829">
    <property type="term" value="C:cytosol"/>
    <property type="evidence" value="ECO:0007669"/>
    <property type="project" value="TreeGrafter"/>
</dbReference>
<dbReference type="HOGENOM" id="CLU_030756_2_1_0"/>
<dbReference type="EMBL" id="CM001376">
    <property type="protein sequence ID" value="EHM12753.1"/>
    <property type="molecule type" value="Genomic_DNA"/>
</dbReference>
<dbReference type="eggNOG" id="COG2071">
    <property type="taxonomic scope" value="Bacteria"/>
</dbReference>
<dbReference type="STRING" id="885272.JonanDRAFT_0334"/>
<dbReference type="PANTHER" id="PTHR43235">
    <property type="entry name" value="GLUTAMINE AMIDOTRANSFERASE PB2B2.05-RELATED"/>
    <property type="match status" value="1"/>
</dbReference>
<name>H0UIV9_9BACT</name>
<dbReference type="InterPro" id="IPR044668">
    <property type="entry name" value="PuuD-like"/>
</dbReference>
<evidence type="ECO:0000313" key="2">
    <source>
        <dbReference type="Proteomes" id="UP000003806"/>
    </source>
</evidence>
<reference evidence="1 2" key="1">
    <citation type="submission" date="2011-11" db="EMBL/GenBank/DDBJ databases">
        <title>The Noncontiguous Finished genome of Jonquetella anthropi DSM 22815.</title>
        <authorList>
            <consortium name="US DOE Joint Genome Institute (JGI-PGF)"/>
            <person name="Lucas S."/>
            <person name="Copeland A."/>
            <person name="Lapidus A."/>
            <person name="Glavina del Rio T."/>
            <person name="Dalin E."/>
            <person name="Tice H."/>
            <person name="Bruce D."/>
            <person name="Goodwin L."/>
            <person name="Pitluck S."/>
            <person name="Peters L."/>
            <person name="Mikhailova N."/>
            <person name="Held B."/>
            <person name="Kyrpides N."/>
            <person name="Mavromatis K."/>
            <person name="Ivanova N."/>
            <person name="Markowitz V."/>
            <person name="Cheng J.-F."/>
            <person name="Hugenholtz P."/>
            <person name="Woyke T."/>
            <person name="Wu D."/>
            <person name="Gronow S."/>
            <person name="Wellnitz S."/>
            <person name="Brambilla E."/>
            <person name="Klenk H.-P."/>
            <person name="Eisen J.A."/>
        </authorList>
    </citation>
    <scope>NUCLEOTIDE SEQUENCE [LARGE SCALE GENOMIC DNA]</scope>
    <source>
        <strain evidence="1 2">DSM 22815</strain>
    </source>
</reference>
<dbReference type="Gene3D" id="3.40.50.880">
    <property type="match status" value="1"/>
</dbReference>
<keyword evidence="1" id="KW-0808">Transferase</keyword>
<gene>
    <name evidence="1" type="ORF">JonanDRAFT_0334</name>
</gene>
<proteinExistence type="predicted"/>
<dbReference type="InterPro" id="IPR029062">
    <property type="entry name" value="Class_I_gatase-like"/>
</dbReference>
<dbReference type="OrthoDB" id="9813383at2"/>
<sequence>MRPIIAIASNLEFYSNREKVSANRQYTDAVIAGGGVPLLLPVTLEEEVLSSAMDIVSGLLLPGGIDVCPSFYGQDPQEGLETVNPELDQFQLAVLQIACDRKLPVLGICRGEQVLNVFFGGTLYQHLPNRKNTIQHRQPMAERFTSHKVTVEEGTKLAKITGTSFSVNSFHHQAVDAPGKGLTVSALAPDGVVEAVEHKDLPFVVGIQWHPEGLLGHTPEALPIFQAFVAACAAARP</sequence>
<dbReference type="AlphaFoldDB" id="H0UIV9"/>
<organism evidence="1 2">
    <name type="scientific">Jonquetella anthropi DSM 22815</name>
    <dbReference type="NCBI Taxonomy" id="885272"/>
    <lineage>
        <taxon>Bacteria</taxon>
        <taxon>Thermotogati</taxon>
        <taxon>Synergistota</taxon>
        <taxon>Synergistia</taxon>
        <taxon>Synergistales</taxon>
        <taxon>Dethiosulfovibrionaceae</taxon>
        <taxon>Jonquetella</taxon>
    </lineage>
</organism>
<protein>
    <submittedName>
        <fullName evidence="1">Putative glutamine amidotransferase</fullName>
    </submittedName>
</protein>
<dbReference type="GO" id="GO:0016740">
    <property type="term" value="F:transferase activity"/>
    <property type="evidence" value="ECO:0007669"/>
    <property type="project" value="UniProtKB-KW"/>
</dbReference>
<dbReference type="InterPro" id="IPR011697">
    <property type="entry name" value="Peptidase_C26"/>
</dbReference>
<evidence type="ECO:0000313" key="1">
    <source>
        <dbReference type="EMBL" id="EHM12753.1"/>
    </source>
</evidence>
<dbReference type="Proteomes" id="UP000003806">
    <property type="component" value="Chromosome"/>
</dbReference>
<dbReference type="SUPFAM" id="SSF52317">
    <property type="entry name" value="Class I glutamine amidotransferase-like"/>
    <property type="match status" value="1"/>
</dbReference>
<dbReference type="RefSeq" id="WP_008520206.1">
    <property type="nucleotide sequence ID" value="NZ_CM001376.1"/>
</dbReference>